<dbReference type="HOGENOM" id="CLU_3126884_0_0_1"/>
<accession>T1JQL2</accession>
<keyword evidence="2" id="KW-1185">Reference proteome</keyword>
<dbReference type="EnsemblMetazoa" id="tetur01g03610.1">
    <property type="protein sequence ID" value="tetur01g03610.1"/>
    <property type="gene ID" value="tetur01g03610"/>
</dbReference>
<proteinExistence type="predicted"/>
<reference evidence="1" key="2">
    <citation type="submission" date="2015-06" db="UniProtKB">
        <authorList>
            <consortium name="EnsemblMetazoa"/>
        </authorList>
    </citation>
    <scope>IDENTIFICATION</scope>
</reference>
<reference evidence="2" key="1">
    <citation type="submission" date="2011-08" db="EMBL/GenBank/DDBJ databases">
        <authorList>
            <person name="Rombauts S."/>
        </authorList>
    </citation>
    <scope>NUCLEOTIDE SEQUENCE</scope>
    <source>
        <strain evidence="2">London</strain>
    </source>
</reference>
<name>T1JQL2_TETUR</name>
<organism evidence="1 2">
    <name type="scientific">Tetranychus urticae</name>
    <name type="common">Two-spotted spider mite</name>
    <dbReference type="NCBI Taxonomy" id="32264"/>
    <lineage>
        <taxon>Eukaryota</taxon>
        <taxon>Metazoa</taxon>
        <taxon>Ecdysozoa</taxon>
        <taxon>Arthropoda</taxon>
        <taxon>Chelicerata</taxon>
        <taxon>Arachnida</taxon>
        <taxon>Acari</taxon>
        <taxon>Acariformes</taxon>
        <taxon>Trombidiformes</taxon>
        <taxon>Prostigmata</taxon>
        <taxon>Eleutherengona</taxon>
        <taxon>Raphignathae</taxon>
        <taxon>Tetranychoidea</taxon>
        <taxon>Tetranychidae</taxon>
        <taxon>Tetranychus</taxon>
    </lineage>
</organism>
<evidence type="ECO:0000313" key="1">
    <source>
        <dbReference type="EnsemblMetazoa" id="tetur01g03610.1"/>
    </source>
</evidence>
<sequence length="50" mass="5791">MKQVRSSLCIRLNEKERKEGEIKIKRNNKRKSKEALPSLLAMSLSSFNSL</sequence>
<evidence type="ECO:0000313" key="2">
    <source>
        <dbReference type="Proteomes" id="UP000015104"/>
    </source>
</evidence>
<dbReference type="AlphaFoldDB" id="T1JQL2"/>
<dbReference type="EMBL" id="CAEY01000437">
    <property type="status" value="NOT_ANNOTATED_CDS"/>
    <property type="molecule type" value="Genomic_DNA"/>
</dbReference>
<protein>
    <submittedName>
        <fullName evidence="1">Uncharacterized protein</fullName>
    </submittedName>
</protein>
<dbReference type="Proteomes" id="UP000015104">
    <property type="component" value="Unassembled WGS sequence"/>
</dbReference>